<evidence type="ECO:0000259" key="11">
    <source>
        <dbReference type="PROSITE" id="PS51387"/>
    </source>
</evidence>
<organism evidence="12">
    <name type="scientific">Sesamum radiatum</name>
    <name type="common">Black benniseed</name>
    <dbReference type="NCBI Taxonomy" id="300843"/>
    <lineage>
        <taxon>Eukaryota</taxon>
        <taxon>Viridiplantae</taxon>
        <taxon>Streptophyta</taxon>
        <taxon>Embryophyta</taxon>
        <taxon>Tracheophyta</taxon>
        <taxon>Spermatophyta</taxon>
        <taxon>Magnoliopsida</taxon>
        <taxon>eudicotyledons</taxon>
        <taxon>Gunneridae</taxon>
        <taxon>Pentapetalae</taxon>
        <taxon>asterids</taxon>
        <taxon>lamiids</taxon>
        <taxon>Lamiales</taxon>
        <taxon>Pedaliaceae</taxon>
        <taxon>Sesamum</taxon>
    </lineage>
</organism>
<dbReference type="Pfam" id="PF08031">
    <property type="entry name" value="BBE"/>
    <property type="match status" value="1"/>
</dbReference>
<name>A0AAW2T170_SESRA</name>
<gene>
    <name evidence="12" type="ORF">Sradi_2164000</name>
</gene>
<dbReference type="InterPro" id="IPR006093">
    <property type="entry name" value="Oxy_OxRdtase_FAD_BS"/>
</dbReference>
<dbReference type="SUPFAM" id="SSF56176">
    <property type="entry name" value="FAD-binding/transporter-associated domain-like"/>
    <property type="match status" value="1"/>
</dbReference>
<keyword evidence="6 10" id="KW-0732">Signal</keyword>
<reference evidence="12" key="1">
    <citation type="submission" date="2020-06" db="EMBL/GenBank/DDBJ databases">
        <authorList>
            <person name="Li T."/>
            <person name="Hu X."/>
            <person name="Zhang T."/>
            <person name="Song X."/>
            <person name="Zhang H."/>
            <person name="Dai N."/>
            <person name="Sheng W."/>
            <person name="Hou X."/>
            <person name="Wei L."/>
        </authorList>
    </citation>
    <scope>NUCLEOTIDE SEQUENCE</scope>
    <source>
        <strain evidence="12">G02</strain>
        <tissue evidence="12">Leaf</tissue>
    </source>
</reference>
<dbReference type="GO" id="GO:0071949">
    <property type="term" value="F:FAD binding"/>
    <property type="evidence" value="ECO:0007669"/>
    <property type="project" value="InterPro"/>
</dbReference>
<evidence type="ECO:0000256" key="5">
    <source>
        <dbReference type="ARBA" id="ARBA00022630"/>
    </source>
</evidence>
<evidence type="ECO:0000256" key="2">
    <source>
        <dbReference type="ARBA" id="ARBA00004913"/>
    </source>
</evidence>
<evidence type="ECO:0000256" key="6">
    <source>
        <dbReference type="ARBA" id="ARBA00022729"/>
    </source>
</evidence>
<evidence type="ECO:0000256" key="9">
    <source>
        <dbReference type="ARBA" id="ARBA00023180"/>
    </source>
</evidence>
<evidence type="ECO:0000256" key="8">
    <source>
        <dbReference type="ARBA" id="ARBA00023002"/>
    </source>
</evidence>
<dbReference type="InterPro" id="IPR036318">
    <property type="entry name" value="FAD-bd_PCMH-like_sf"/>
</dbReference>
<dbReference type="EMBL" id="JACGWJ010000009">
    <property type="protein sequence ID" value="KAL0398207.1"/>
    <property type="molecule type" value="Genomic_DNA"/>
</dbReference>
<dbReference type="PANTHER" id="PTHR32448">
    <property type="entry name" value="OS08G0158400 PROTEIN"/>
    <property type="match status" value="1"/>
</dbReference>
<dbReference type="Gene3D" id="3.40.462.20">
    <property type="match status" value="1"/>
</dbReference>
<accession>A0AAW2T170</accession>
<proteinExistence type="inferred from homology"/>
<dbReference type="Gene3D" id="3.30.43.10">
    <property type="entry name" value="Uridine Diphospho-n-acetylenolpyruvylglucosamine Reductase, domain 2"/>
    <property type="match status" value="1"/>
</dbReference>
<dbReference type="InterPro" id="IPR016166">
    <property type="entry name" value="FAD-bd_PCMH"/>
</dbReference>
<comment type="pathway">
    <text evidence="2">Alkaloid biosynthesis.</text>
</comment>
<evidence type="ECO:0000256" key="4">
    <source>
        <dbReference type="ARBA" id="ARBA00022589"/>
    </source>
</evidence>
<comment type="similarity">
    <text evidence="3">Belongs to the oxygen-dependent FAD-linked oxidoreductase family.</text>
</comment>
<reference evidence="12" key="2">
    <citation type="journal article" date="2024" name="Plant">
        <title>Genomic evolution and insights into agronomic trait innovations of Sesamum species.</title>
        <authorList>
            <person name="Miao H."/>
            <person name="Wang L."/>
            <person name="Qu L."/>
            <person name="Liu H."/>
            <person name="Sun Y."/>
            <person name="Le M."/>
            <person name="Wang Q."/>
            <person name="Wei S."/>
            <person name="Zheng Y."/>
            <person name="Lin W."/>
            <person name="Duan Y."/>
            <person name="Cao H."/>
            <person name="Xiong S."/>
            <person name="Wang X."/>
            <person name="Wei L."/>
            <person name="Li C."/>
            <person name="Ma Q."/>
            <person name="Ju M."/>
            <person name="Zhao R."/>
            <person name="Li G."/>
            <person name="Mu C."/>
            <person name="Tian Q."/>
            <person name="Mei H."/>
            <person name="Zhang T."/>
            <person name="Gao T."/>
            <person name="Zhang H."/>
        </authorList>
    </citation>
    <scope>NUCLEOTIDE SEQUENCE</scope>
    <source>
        <strain evidence="12">G02</strain>
    </source>
</reference>
<keyword evidence="4" id="KW-0017">Alkaloid metabolism</keyword>
<dbReference type="InterPro" id="IPR016167">
    <property type="entry name" value="FAD-bd_PCMH_sub1"/>
</dbReference>
<evidence type="ECO:0000256" key="10">
    <source>
        <dbReference type="SAM" id="SignalP"/>
    </source>
</evidence>
<keyword evidence="8" id="KW-0560">Oxidoreductase</keyword>
<evidence type="ECO:0000256" key="3">
    <source>
        <dbReference type="ARBA" id="ARBA00005466"/>
    </source>
</evidence>
<keyword evidence="9" id="KW-0325">Glycoprotein</keyword>
<evidence type="ECO:0000313" key="12">
    <source>
        <dbReference type="EMBL" id="KAL0398207.1"/>
    </source>
</evidence>
<comment type="caution">
    <text evidence="12">The sequence shown here is derived from an EMBL/GenBank/DDBJ whole genome shotgun (WGS) entry which is preliminary data.</text>
</comment>
<evidence type="ECO:0000256" key="7">
    <source>
        <dbReference type="ARBA" id="ARBA00022827"/>
    </source>
</evidence>
<dbReference type="InterPro" id="IPR012951">
    <property type="entry name" value="BBE"/>
</dbReference>
<feature type="domain" description="FAD-binding PCMH-type" evidence="11">
    <location>
        <begin position="72"/>
        <end position="245"/>
    </location>
</feature>
<keyword evidence="7" id="KW-0274">FAD</keyword>
<comment type="cofactor">
    <cofactor evidence="1">
        <name>FAD</name>
        <dbReference type="ChEBI" id="CHEBI:57692"/>
    </cofactor>
</comment>
<evidence type="ECO:0000256" key="1">
    <source>
        <dbReference type="ARBA" id="ARBA00001974"/>
    </source>
</evidence>
<dbReference type="PROSITE" id="PS51387">
    <property type="entry name" value="FAD_PCMH"/>
    <property type="match status" value="1"/>
</dbReference>
<dbReference type="AlphaFoldDB" id="A0AAW2T170"/>
<protein>
    <submittedName>
        <fullName evidence="12">Berberine bridge enzyme-like 18</fullName>
    </submittedName>
</protein>
<dbReference type="InterPro" id="IPR016169">
    <property type="entry name" value="FAD-bd_PCMH_sub2"/>
</dbReference>
<feature type="chain" id="PRO_5043509189" evidence="10">
    <location>
        <begin position="24"/>
        <end position="546"/>
    </location>
</feature>
<sequence length="546" mass="61477">MEFSGVTLLFLFFANVLVLGASSSQDHNDHFLKCLTDEFESSNADLSNVIYSPQNASYASLLRSPFLVRESSSLKPLLIITPFHKHEIQAVIYCSKKLGTQIRVRSGGHDYEGLSYTSGIPFVILDMRNFRSVSVNTEEKTAWVEVGATLGQLYYTIARHSRTLAFPAGVCPTVGVGGHISGGGHGMIARKHSVAADHVIDAKLITADGQILDRRSMDEDLFWAIREGGTSFGIVLAFKVELVTVPETVTVFNVTRTSEQNLTHLVHKWQYIADKIDDNLTMRLFITSLRSPIHGNRVINCSFTSLYLGRVHDLLPVMREKLPELGLVEEDCIEMSWIESVLYLAGLTNEPLNILLSRTGASVLGKVYFKGKSDFVRQPIPVSGLRGMWRFLHEEDELVAQLEITPWGGALNSYSESEIPFTHRAGNIMMIHYGVFWYGAENSELERHMDWIRRLYSYMGPYVSKNPRAAFINYRDLDLGMNNKGNTSYTQASVWGRKYFGNNFDRLVRAKSKIDPSNFFRNEQSIPPLYSSPVTIRPYSEKIVSS</sequence>
<dbReference type="Pfam" id="PF01565">
    <property type="entry name" value="FAD_binding_4"/>
    <property type="match status" value="1"/>
</dbReference>
<dbReference type="Gene3D" id="3.30.465.10">
    <property type="match status" value="1"/>
</dbReference>
<dbReference type="InterPro" id="IPR006094">
    <property type="entry name" value="Oxid_FAD_bind_N"/>
</dbReference>
<dbReference type="PROSITE" id="PS00862">
    <property type="entry name" value="OX2_COVAL_FAD"/>
    <property type="match status" value="1"/>
</dbReference>
<dbReference type="GO" id="GO:0016491">
    <property type="term" value="F:oxidoreductase activity"/>
    <property type="evidence" value="ECO:0007669"/>
    <property type="project" value="UniProtKB-KW"/>
</dbReference>
<keyword evidence="5" id="KW-0285">Flavoprotein</keyword>
<feature type="signal peptide" evidence="10">
    <location>
        <begin position="1"/>
        <end position="23"/>
    </location>
</feature>